<name>A0A077EDN4_9FLAO</name>
<evidence type="ECO:0008006" key="3">
    <source>
        <dbReference type="Google" id="ProtNLM"/>
    </source>
</evidence>
<protein>
    <recommendedName>
        <fullName evidence="3">Lipoprotein</fullName>
    </recommendedName>
</protein>
<sequence>MKHIYWLILSFIFIVGCSPNHTEEKTELNKILHAVLKYKSDWETPHNNIFLVNPKLRQLKVRVPSQKEILREEPPPPPVFNTNIVRLLDLRNSQSTERKTDSLNLLKQEKYIFDSIIIDDKINPNIKLANKDEVHNSIELYQFSNPVYFNDRFVYIELIHHDYGFGTGFGYLLEKQKDGSWIVKESINTFIT</sequence>
<reference evidence="1" key="1">
    <citation type="journal article" date="2013" name="Lancet">
        <title>First case of E anophelis outbreak in an intensive-care unit.</title>
        <authorList>
            <person name="Teo J."/>
            <person name="Tan S.Y."/>
            <person name="Tay M."/>
            <person name="Ding Y."/>
            <person name="Kjelleberg S."/>
            <person name="Givskov M."/>
            <person name="Lin R.T."/>
            <person name="Yang L."/>
        </authorList>
    </citation>
    <scope>NUCLEOTIDE SEQUENCE [LARGE SCALE GENOMIC DNA]</scope>
    <source>
        <strain evidence="1">NUHP1</strain>
    </source>
</reference>
<dbReference type="STRING" id="1338011.BD94_0544"/>
<evidence type="ECO:0000313" key="1">
    <source>
        <dbReference type="EMBL" id="AIL44319.1"/>
    </source>
</evidence>
<evidence type="ECO:0000313" key="2">
    <source>
        <dbReference type="Proteomes" id="UP000028933"/>
    </source>
</evidence>
<dbReference type="PROSITE" id="PS51257">
    <property type="entry name" value="PROKAR_LIPOPROTEIN"/>
    <property type="match status" value="1"/>
</dbReference>
<dbReference type="RefSeq" id="WP_024564634.1">
    <property type="nucleotide sequence ID" value="NZ_CP007547.1"/>
</dbReference>
<dbReference type="AlphaFoldDB" id="A0A077EDN4"/>
<reference evidence="1" key="2">
    <citation type="journal article" date="2015" name="Genome Biol. Evol.">
        <title>Complete Genome Sequence and Transcriptomic Analysis of the Novel Pathogen Elizabethkingia anophelis in Response to Oxidative Stress.</title>
        <authorList>
            <person name="Li Y."/>
            <person name="Liu Y."/>
            <person name="Chew S.C."/>
            <person name="Tay M."/>
            <person name="Salido M.M."/>
            <person name="Teo J."/>
            <person name="Lauro F.M."/>
            <person name="Givskov M."/>
            <person name="Yang L."/>
        </authorList>
    </citation>
    <scope>NUCLEOTIDE SEQUENCE</scope>
    <source>
        <strain evidence="1">NUHP1</strain>
    </source>
</reference>
<organism evidence="1 2">
    <name type="scientific">Elizabethkingia anophelis NUHP1</name>
    <dbReference type="NCBI Taxonomy" id="1338011"/>
    <lineage>
        <taxon>Bacteria</taxon>
        <taxon>Pseudomonadati</taxon>
        <taxon>Bacteroidota</taxon>
        <taxon>Flavobacteriia</taxon>
        <taxon>Flavobacteriales</taxon>
        <taxon>Weeksellaceae</taxon>
        <taxon>Elizabethkingia</taxon>
    </lineage>
</organism>
<dbReference type="EMBL" id="CP007547">
    <property type="protein sequence ID" value="AIL44319.1"/>
    <property type="molecule type" value="Genomic_DNA"/>
</dbReference>
<accession>A0A077EDN4</accession>
<dbReference type="KEGG" id="eao:BD94_0544"/>
<gene>
    <name evidence="1" type="ORF">BD94_0544</name>
</gene>
<dbReference type="HOGENOM" id="CLU_1413193_0_0_10"/>
<proteinExistence type="predicted"/>
<dbReference type="Proteomes" id="UP000028933">
    <property type="component" value="Chromosome"/>
</dbReference>